<name>X1IQ80_9ZZZZ</name>
<feature type="non-terminal residue" evidence="2">
    <location>
        <position position="1"/>
    </location>
</feature>
<dbReference type="AlphaFoldDB" id="X1IQ80"/>
<dbReference type="Gene3D" id="1.20.1250.20">
    <property type="entry name" value="MFS general substrate transporter like domains"/>
    <property type="match status" value="1"/>
</dbReference>
<evidence type="ECO:0008006" key="3">
    <source>
        <dbReference type="Google" id="ProtNLM"/>
    </source>
</evidence>
<evidence type="ECO:0000256" key="1">
    <source>
        <dbReference type="SAM" id="Phobius"/>
    </source>
</evidence>
<evidence type="ECO:0000313" key="2">
    <source>
        <dbReference type="EMBL" id="GAH83857.1"/>
    </source>
</evidence>
<dbReference type="EMBL" id="BARU01042344">
    <property type="protein sequence ID" value="GAH83857.1"/>
    <property type="molecule type" value="Genomic_DNA"/>
</dbReference>
<accession>X1IQ80</accession>
<comment type="caution">
    <text evidence="2">The sequence shown here is derived from an EMBL/GenBank/DDBJ whole genome shotgun (WGS) entry which is preliminary data.</text>
</comment>
<dbReference type="InterPro" id="IPR036259">
    <property type="entry name" value="MFS_trans_sf"/>
</dbReference>
<reference evidence="2" key="1">
    <citation type="journal article" date="2014" name="Front. Microbiol.">
        <title>High frequency of phylogenetically diverse reductive dehalogenase-homologous genes in deep subseafloor sedimentary metagenomes.</title>
        <authorList>
            <person name="Kawai M."/>
            <person name="Futagami T."/>
            <person name="Toyoda A."/>
            <person name="Takaki Y."/>
            <person name="Nishi S."/>
            <person name="Hori S."/>
            <person name="Arai W."/>
            <person name="Tsubouchi T."/>
            <person name="Morono Y."/>
            <person name="Uchiyama I."/>
            <person name="Ito T."/>
            <person name="Fujiyama A."/>
            <person name="Inagaki F."/>
            <person name="Takami H."/>
        </authorList>
    </citation>
    <scope>NUCLEOTIDE SEQUENCE</scope>
    <source>
        <strain evidence="2">Expedition CK06-06</strain>
    </source>
</reference>
<proteinExistence type="predicted"/>
<gene>
    <name evidence="2" type="ORF">S03H2_65085</name>
</gene>
<keyword evidence="1" id="KW-0472">Membrane</keyword>
<feature type="transmembrane region" description="Helical" evidence="1">
    <location>
        <begin position="6"/>
        <end position="26"/>
    </location>
</feature>
<keyword evidence="1" id="KW-0812">Transmembrane</keyword>
<protein>
    <recommendedName>
        <fullName evidence="3">Major facilitator superfamily (MFS) profile domain-containing protein</fullName>
    </recommendedName>
</protein>
<keyword evidence="1" id="KW-1133">Transmembrane helix</keyword>
<dbReference type="SUPFAM" id="SSF103473">
    <property type="entry name" value="MFS general substrate transporter"/>
    <property type="match status" value="1"/>
</dbReference>
<organism evidence="2">
    <name type="scientific">marine sediment metagenome</name>
    <dbReference type="NCBI Taxonomy" id="412755"/>
    <lineage>
        <taxon>unclassified sequences</taxon>
        <taxon>metagenomes</taxon>
        <taxon>ecological metagenomes</taxon>
    </lineage>
</organism>
<sequence length="63" mass="7097">YLFYGVFFIFGWAFSAYFISSMGVILEFSTPEIRPTYIALTNTVKAPFMSLSPLLGGFLAEQK</sequence>